<organism evidence="2 3">
    <name type="scientific">Stachybotrys elegans</name>
    <dbReference type="NCBI Taxonomy" id="80388"/>
    <lineage>
        <taxon>Eukaryota</taxon>
        <taxon>Fungi</taxon>
        <taxon>Dikarya</taxon>
        <taxon>Ascomycota</taxon>
        <taxon>Pezizomycotina</taxon>
        <taxon>Sordariomycetes</taxon>
        <taxon>Hypocreomycetidae</taxon>
        <taxon>Hypocreales</taxon>
        <taxon>Stachybotryaceae</taxon>
        <taxon>Stachybotrys</taxon>
    </lineage>
</organism>
<dbReference type="OrthoDB" id="4897217at2759"/>
<name>A0A8K0WX31_9HYPO</name>
<keyword evidence="3" id="KW-1185">Reference proteome</keyword>
<proteinExistence type="predicted"/>
<dbReference type="Proteomes" id="UP000813444">
    <property type="component" value="Unassembled WGS sequence"/>
</dbReference>
<evidence type="ECO:0000313" key="3">
    <source>
        <dbReference type="Proteomes" id="UP000813444"/>
    </source>
</evidence>
<feature type="region of interest" description="Disordered" evidence="1">
    <location>
        <begin position="44"/>
        <end position="74"/>
    </location>
</feature>
<feature type="compositionally biased region" description="Basic and acidic residues" evidence="1">
    <location>
        <begin position="134"/>
        <end position="146"/>
    </location>
</feature>
<evidence type="ECO:0000313" key="2">
    <source>
        <dbReference type="EMBL" id="KAH7326494.1"/>
    </source>
</evidence>
<comment type="caution">
    <text evidence="2">The sequence shown here is derived from an EMBL/GenBank/DDBJ whole genome shotgun (WGS) entry which is preliminary data.</text>
</comment>
<reference evidence="2" key="1">
    <citation type="journal article" date="2021" name="Nat. Commun.">
        <title>Genetic determinants of endophytism in the Arabidopsis root mycobiome.</title>
        <authorList>
            <person name="Mesny F."/>
            <person name="Miyauchi S."/>
            <person name="Thiergart T."/>
            <person name="Pickel B."/>
            <person name="Atanasova L."/>
            <person name="Karlsson M."/>
            <person name="Huettel B."/>
            <person name="Barry K.W."/>
            <person name="Haridas S."/>
            <person name="Chen C."/>
            <person name="Bauer D."/>
            <person name="Andreopoulos W."/>
            <person name="Pangilinan J."/>
            <person name="LaButti K."/>
            <person name="Riley R."/>
            <person name="Lipzen A."/>
            <person name="Clum A."/>
            <person name="Drula E."/>
            <person name="Henrissat B."/>
            <person name="Kohler A."/>
            <person name="Grigoriev I.V."/>
            <person name="Martin F.M."/>
            <person name="Hacquard S."/>
        </authorList>
    </citation>
    <scope>NUCLEOTIDE SEQUENCE</scope>
    <source>
        <strain evidence="2">MPI-CAGE-CH-0235</strain>
    </source>
</reference>
<protein>
    <submittedName>
        <fullName evidence="2">Uncharacterized protein</fullName>
    </submittedName>
</protein>
<dbReference type="EMBL" id="JAGPNK010000002">
    <property type="protein sequence ID" value="KAH7326494.1"/>
    <property type="molecule type" value="Genomic_DNA"/>
</dbReference>
<accession>A0A8K0WX31</accession>
<feature type="compositionally biased region" description="Low complexity" evidence="1">
    <location>
        <begin position="46"/>
        <end position="74"/>
    </location>
</feature>
<feature type="region of interest" description="Disordered" evidence="1">
    <location>
        <begin position="89"/>
        <end position="146"/>
    </location>
</feature>
<dbReference type="AlphaFoldDB" id="A0A8K0WX31"/>
<gene>
    <name evidence="2" type="ORF">B0I35DRAFT_136879</name>
</gene>
<evidence type="ECO:0000256" key="1">
    <source>
        <dbReference type="SAM" id="MobiDB-lite"/>
    </source>
</evidence>
<sequence length="162" mass="17503">MDPRADLDILPHPAMSAAKQNRIMIWRNEVASALDPLEADSVNDIAPSSTAASTITSHSSSSTAASPPVSRPRSLWNRVSRRLSIFTRSSDAADADPIRSPRTAMYRDMVDPIASPSGPEAKRADEMLLGADSDEGRPGGLKEKQERLERAARLLDQGRTPA</sequence>